<sequence length="929" mass="104390">MRDPGCGVFPLPMNALDYCPRLSEQLGVCLVAGCFLTGPHEWMTGGILNDRHGQLWKKEGSDCECQLFKGRGWNLDYWIKCPKADNINKGYLYNLEIATAALPGSEVDVQYAETGSITGWVAPGFSYGGIVADDVAGRRFFSGVFRFPRPCSPALLHTHLASPSWLSRPRCRRAAQISSLTQISGPGGSVSSSHVTSSWVLITACLHMGYRNLCLLGQGRADLCTQPVSHVEAFGKLNFCPKLSPELMEKEEDFKYFRALSWNVYVINCQIPKAHFGQRICRPYSDHVNVTSLEAEFWTRPRTEKLKIVDMTFHSSSPSLHPVSLISYWSSFGSWAERRPRVVDTAVRHNHTVDIWYLLHVFRQLVDAETHELGGAAAACAEAIMTASFLQDVLGVHYMIDCGRLSERPLCLIGYCIPRKVPYWLSCWVTSTLPCPDWRTAFEHNTDQAAGRKTMKSSLAGLWEGEVTTTRPPGRRSSDTARWLQLVVRVGCAGHCLRHCRCQHRRKGRHWFLVLGVVVVMVVAVMVVHMAPAVVVSDCNTHEDNTLKTSKGHSSTNIFFFCQSNSKVDFRLGLTRLPSVGLAEWNDSVERERRGNEVKLEKQWNARVGKQECPEKTNWLTAMFSKFPIRESGLVRLGLGRIICLFNHHGRQGVRTLSPWGRKIPSSRIPSVSSQSTAAMVSPDILQCAVCMPMRDTMRSDCGSHYPGSPKFVFDITTHDVRCPTTGISNRSESKLKLQRNFPCDLRTLRFGKRKKLATSFVEEAPAKPTAATRVADKQRVLYAIHEPGELCSLGRSPFCAATELKEKTLKRRRPYTFFFIFLYQLSAAMKGRSISVHDARSAIVRRAKTYVLEQQLTPDFSGAARPTFSCVNYSFKLEQGAIRQISGTTTDDHQCSPNSIPALKQTVNFRLQATCERGYDDWPVRLWR</sequence>
<dbReference type="EMBL" id="JARBHB010000013">
    <property type="protein sequence ID" value="KAJ8869853.1"/>
    <property type="molecule type" value="Genomic_DNA"/>
</dbReference>
<evidence type="ECO:0000313" key="3">
    <source>
        <dbReference type="Proteomes" id="UP001159363"/>
    </source>
</evidence>
<evidence type="ECO:0000313" key="2">
    <source>
        <dbReference type="EMBL" id="KAJ8869853.1"/>
    </source>
</evidence>
<keyword evidence="1" id="KW-0472">Membrane</keyword>
<protein>
    <submittedName>
        <fullName evidence="2">Uncharacterized protein</fullName>
    </submittedName>
</protein>
<accession>A0ABQ9GC62</accession>
<keyword evidence="1" id="KW-0812">Transmembrane</keyword>
<proteinExistence type="predicted"/>
<keyword evidence="3" id="KW-1185">Reference proteome</keyword>
<reference evidence="2 3" key="1">
    <citation type="submission" date="2023-02" db="EMBL/GenBank/DDBJ databases">
        <title>LHISI_Scaffold_Assembly.</title>
        <authorList>
            <person name="Stuart O.P."/>
            <person name="Cleave R."/>
            <person name="Magrath M.J.L."/>
            <person name="Mikheyev A.S."/>
        </authorList>
    </citation>
    <scope>NUCLEOTIDE SEQUENCE [LARGE SCALE GENOMIC DNA]</scope>
    <source>
        <strain evidence="2">Daus_M_001</strain>
        <tissue evidence="2">Leg muscle</tissue>
    </source>
</reference>
<organism evidence="2 3">
    <name type="scientific">Dryococelus australis</name>
    <dbReference type="NCBI Taxonomy" id="614101"/>
    <lineage>
        <taxon>Eukaryota</taxon>
        <taxon>Metazoa</taxon>
        <taxon>Ecdysozoa</taxon>
        <taxon>Arthropoda</taxon>
        <taxon>Hexapoda</taxon>
        <taxon>Insecta</taxon>
        <taxon>Pterygota</taxon>
        <taxon>Neoptera</taxon>
        <taxon>Polyneoptera</taxon>
        <taxon>Phasmatodea</taxon>
        <taxon>Verophasmatodea</taxon>
        <taxon>Anareolatae</taxon>
        <taxon>Phasmatidae</taxon>
        <taxon>Eurycanthinae</taxon>
        <taxon>Dryococelus</taxon>
    </lineage>
</organism>
<name>A0ABQ9GC62_9NEOP</name>
<feature type="transmembrane region" description="Helical" evidence="1">
    <location>
        <begin position="511"/>
        <end position="531"/>
    </location>
</feature>
<keyword evidence="1" id="KW-1133">Transmembrane helix</keyword>
<comment type="caution">
    <text evidence="2">The sequence shown here is derived from an EMBL/GenBank/DDBJ whole genome shotgun (WGS) entry which is preliminary data.</text>
</comment>
<gene>
    <name evidence="2" type="ORF">PR048_028862</name>
</gene>
<dbReference type="Proteomes" id="UP001159363">
    <property type="component" value="Chromosome 12"/>
</dbReference>
<evidence type="ECO:0000256" key="1">
    <source>
        <dbReference type="SAM" id="Phobius"/>
    </source>
</evidence>